<name>A0A0B1P2X7_UNCNE</name>
<comment type="subcellular location">
    <subcellularLocation>
        <location evidence="1 9">Nucleus</location>
    </subcellularLocation>
</comment>
<evidence type="ECO:0000256" key="5">
    <source>
        <dbReference type="ARBA" id="ARBA00023172"/>
    </source>
</evidence>
<evidence type="ECO:0000256" key="10">
    <source>
        <dbReference type="SAM" id="MobiDB-lite"/>
    </source>
</evidence>
<dbReference type="AlphaFoldDB" id="A0A0B1P2X7"/>
<evidence type="ECO:0000256" key="9">
    <source>
        <dbReference type="HAMAP-Rule" id="MF_03110"/>
    </source>
</evidence>
<protein>
    <recommendedName>
        <fullName evidence="8 9">Structure-specific endonuclease subunit SLX4</fullName>
    </recommendedName>
</protein>
<feature type="compositionally biased region" description="Polar residues" evidence="10">
    <location>
        <begin position="511"/>
        <end position="552"/>
    </location>
</feature>
<dbReference type="InterPro" id="IPR018574">
    <property type="entry name" value="Structure-sp_endonuc_su_Slx4"/>
</dbReference>
<comment type="subunit">
    <text evidence="9">Forms a heterodimer with SLX1.</text>
</comment>
<dbReference type="STRING" id="52586.A0A0B1P2X7"/>
<dbReference type="Pfam" id="PF09494">
    <property type="entry name" value="Slx4"/>
    <property type="match status" value="1"/>
</dbReference>
<keyword evidence="12" id="KW-1185">Reference proteome</keyword>
<evidence type="ECO:0000256" key="3">
    <source>
        <dbReference type="ARBA" id="ARBA00022553"/>
    </source>
</evidence>
<organism evidence="11 12">
    <name type="scientific">Uncinula necator</name>
    <name type="common">Grape powdery mildew</name>
    <dbReference type="NCBI Taxonomy" id="52586"/>
    <lineage>
        <taxon>Eukaryota</taxon>
        <taxon>Fungi</taxon>
        <taxon>Dikarya</taxon>
        <taxon>Ascomycota</taxon>
        <taxon>Pezizomycotina</taxon>
        <taxon>Leotiomycetes</taxon>
        <taxon>Erysiphales</taxon>
        <taxon>Erysiphaceae</taxon>
        <taxon>Erysiphe</taxon>
    </lineage>
</organism>
<dbReference type="GO" id="GO:0006310">
    <property type="term" value="P:DNA recombination"/>
    <property type="evidence" value="ECO:0007669"/>
    <property type="project" value="UniProtKB-UniRule"/>
</dbReference>
<keyword evidence="6 9" id="KW-0234">DNA repair</keyword>
<evidence type="ECO:0000256" key="6">
    <source>
        <dbReference type="ARBA" id="ARBA00023204"/>
    </source>
</evidence>
<proteinExistence type="inferred from homology"/>
<dbReference type="GO" id="GO:0006281">
    <property type="term" value="P:DNA repair"/>
    <property type="evidence" value="ECO:0007669"/>
    <property type="project" value="UniProtKB-UniRule"/>
</dbReference>
<comment type="caution">
    <text evidence="11">The sequence shown here is derived from an EMBL/GenBank/DDBJ whole genome shotgun (WGS) entry which is preliminary data.</text>
</comment>
<keyword evidence="4 9" id="KW-0227">DNA damage</keyword>
<dbReference type="CDD" id="cd22999">
    <property type="entry name" value="SAP_SLX4"/>
    <property type="match status" value="1"/>
</dbReference>
<dbReference type="Proteomes" id="UP000030854">
    <property type="component" value="Unassembled WGS sequence"/>
</dbReference>
<dbReference type="EMBL" id="JNVN01002677">
    <property type="protein sequence ID" value="KHJ31680.1"/>
    <property type="molecule type" value="Genomic_DNA"/>
</dbReference>
<comment type="similarity">
    <text evidence="2 9">Belongs to the SLX4 family.</text>
</comment>
<evidence type="ECO:0000256" key="2">
    <source>
        <dbReference type="ARBA" id="ARBA00006661"/>
    </source>
</evidence>
<dbReference type="InterPro" id="IPR027784">
    <property type="entry name" value="Slx4_ascomycetes"/>
</dbReference>
<keyword evidence="3 9" id="KW-0597">Phosphoprotein</keyword>
<dbReference type="HAMAP" id="MF_03110">
    <property type="entry name" value="Endonuc_su_Slx4"/>
    <property type="match status" value="1"/>
</dbReference>
<comment type="PTM">
    <text evidence="9">Phosphorylated in response to DNA damage.</text>
</comment>
<evidence type="ECO:0000313" key="11">
    <source>
        <dbReference type="EMBL" id="KHJ31680.1"/>
    </source>
</evidence>
<evidence type="ECO:0000256" key="1">
    <source>
        <dbReference type="ARBA" id="ARBA00004123"/>
    </source>
</evidence>
<evidence type="ECO:0000256" key="7">
    <source>
        <dbReference type="ARBA" id="ARBA00023242"/>
    </source>
</evidence>
<dbReference type="GO" id="GO:0006260">
    <property type="term" value="P:DNA replication"/>
    <property type="evidence" value="ECO:0007669"/>
    <property type="project" value="InterPro"/>
</dbReference>
<dbReference type="HOGENOM" id="CLU_005957_0_0_1"/>
<comment type="function">
    <text evidence="9">Regulatory subunit of the SLX1-SLX4 structure-specific endonuclease that resolves DNA secondary structures generated during DNA repair and recombination. Has endonuclease activity towards branched DNA substrates, introducing single-strand cuts in duplex DNA close to junctions with ss-DNA.</text>
</comment>
<reference evidence="11 12" key="1">
    <citation type="journal article" date="2014" name="BMC Genomics">
        <title>Adaptive genomic structural variation in the grape powdery mildew pathogen, Erysiphe necator.</title>
        <authorList>
            <person name="Jones L."/>
            <person name="Riaz S."/>
            <person name="Morales-Cruz A."/>
            <person name="Amrine K.C."/>
            <person name="McGuire B."/>
            <person name="Gubler W.D."/>
            <person name="Walker M.A."/>
            <person name="Cantu D."/>
        </authorList>
    </citation>
    <scope>NUCLEOTIDE SEQUENCE [LARGE SCALE GENOMIC DNA]</scope>
    <source>
        <strain evidence="12">c</strain>
    </source>
</reference>
<feature type="region of interest" description="Disordered" evidence="10">
    <location>
        <begin position="511"/>
        <end position="555"/>
    </location>
</feature>
<evidence type="ECO:0000256" key="8">
    <source>
        <dbReference type="ARBA" id="ARBA00029496"/>
    </source>
</evidence>
<keyword evidence="5 9" id="KW-0233">DNA recombination</keyword>
<evidence type="ECO:0000313" key="12">
    <source>
        <dbReference type="Proteomes" id="UP000030854"/>
    </source>
</evidence>
<sequence>MSSSPLPSLCDLVTNIPHASARSSPVTSSPRIASAYFSGAAILSKTRSLTHAESSDSIESCKVVESKEIIINVESEDKNKKGKEACRQISLKSIDQSGIFTIVDDNLIVDLGENILGSHIADTLQSPSEKVNKSKKTGLRKVNETEAASNLKTRNYSTESKFCKQKHAQKKLKTKVEKTTQSRLRKGKVTKPSTLLTPASKSQETVGFAENLSKKPSNSNIIDVEEQIQECTPSICVKNAAITPFQNHIVEISISPDSSSKVDQNSKEKSKLFEEFVYVRSKKSLVEKKKSKEKVIGKRKLIELVKNCTPVPEKTKGKEKAFKKKSRTLTELSTSLFEEDQRPQPSLLHYLQSQGSEEGLFSNLKLSATSASEATIRMNSVASQSSKSALLSPESALKQVSKQDFVFGTSSQLAREESPTFLRDLQKAMQASNQLSDPFSRSPDLPPTMKCIKSSQSLWKAASRDSNGRLLDVELVDLAISPYKIDTVDSSPIFAGDPFLETENSLHTTNITSSTRLNSNDLIPTNDDQQQGNNNSTSVTPCSSPSKKSGAQSKVKYRQNLSNKISVQTAAEKIPNFASYTNAQLAKEISAYHFKPVKKREQMISLLQKCWEGKQEMKSKSSNTNTRIDVTAICVEKNDTLISSTKSKRETGEILIIEGRPSSSPQTRTPKKIQKKSEVKSLASEVKSEIRNPKNYLSTSELSPNSSSKLLFSHITQAVKNIIPSKEAKNPNWYEKILLYDPIVIEDLTIWLNTGALQKTNWDGEVDTKIVKKWCESKSICCLWRENLRGGARNRY</sequence>
<evidence type="ECO:0000256" key="4">
    <source>
        <dbReference type="ARBA" id="ARBA00022763"/>
    </source>
</evidence>
<accession>A0A0B1P2X7</accession>
<keyword evidence="7 9" id="KW-0539">Nucleus</keyword>
<dbReference type="GO" id="GO:0033557">
    <property type="term" value="C:Slx1-Slx4 complex"/>
    <property type="evidence" value="ECO:0007669"/>
    <property type="project" value="UniProtKB-UniRule"/>
</dbReference>
<gene>
    <name evidence="9" type="primary">SLX4</name>
    <name evidence="11" type="ORF">EV44_g6164</name>
</gene>
<dbReference type="GO" id="GO:0017108">
    <property type="term" value="F:5'-flap endonuclease activity"/>
    <property type="evidence" value="ECO:0007669"/>
    <property type="project" value="InterPro"/>
</dbReference>
<dbReference type="OMA" id="HIVEISI"/>